<protein>
    <submittedName>
        <fullName evidence="2">Alpha/beta hydrolase</fullName>
    </submittedName>
</protein>
<dbReference type="PANTHER" id="PTHR43798">
    <property type="entry name" value="MONOACYLGLYCEROL LIPASE"/>
    <property type="match status" value="1"/>
</dbReference>
<reference evidence="2 3" key="1">
    <citation type="submission" date="2023-05" db="EMBL/GenBank/DDBJ databases">
        <title>Draft genome sequence of Streptomyces sp. B-S-A8 isolated from a cave soil in Thailand.</title>
        <authorList>
            <person name="Chamroensaksri N."/>
            <person name="Muangham S."/>
        </authorList>
    </citation>
    <scope>NUCLEOTIDE SEQUENCE [LARGE SCALE GENOMIC DNA]</scope>
    <source>
        <strain evidence="2 3">B-S-A8</strain>
    </source>
</reference>
<dbReference type="EMBL" id="JASCIR010000001">
    <property type="protein sequence ID" value="MDI3384726.1"/>
    <property type="molecule type" value="Genomic_DNA"/>
</dbReference>
<dbReference type="SUPFAM" id="SSF53474">
    <property type="entry name" value="alpha/beta-Hydrolases"/>
    <property type="match status" value="1"/>
</dbReference>
<evidence type="ECO:0000259" key="1">
    <source>
        <dbReference type="Pfam" id="PF12697"/>
    </source>
</evidence>
<dbReference type="PRINTS" id="PR00111">
    <property type="entry name" value="ABHYDROLASE"/>
</dbReference>
<keyword evidence="3" id="KW-1185">Reference proteome</keyword>
<proteinExistence type="predicted"/>
<feature type="domain" description="AB hydrolase-1" evidence="1">
    <location>
        <begin position="25"/>
        <end position="255"/>
    </location>
</feature>
<dbReference type="InterPro" id="IPR050266">
    <property type="entry name" value="AB_hydrolase_sf"/>
</dbReference>
<keyword evidence="2" id="KW-0378">Hydrolase</keyword>
<dbReference type="GO" id="GO:0016787">
    <property type="term" value="F:hydrolase activity"/>
    <property type="evidence" value="ECO:0007669"/>
    <property type="project" value="UniProtKB-KW"/>
</dbReference>
<dbReference type="RefSeq" id="WP_282509251.1">
    <property type="nucleotide sequence ID" value="NZ_JASCIR010000001.1"/>
</dbReference>
<comment type="caution">
    <text evidence="2">The sequence shown here is derived from an EMBL/GenBank/DDBJ whole genome shotgun (WGS) entry which is preliminary data.</text>
</comment>
<evidence type="ECO:0000313" key="3">
    <source>
        <dbReference type="Proteomes" id="UP001224661"/>
    </source>
</evidence>
<dbReference type="InterPro" id="IPR029058">
    <property type="entry name" value="AB_hydrolase_fold"/>
</dbReference>
<dbReference type="Pfam" id="PF12697">
    <property type="entry name" value="Abhydrolase_6"/>
    <property type="match status" value="1"/>
</dbReference>
<evidence type="ECO:0000313" key="2">
    <source>
        <dbReference type="EMBL" id="MDI3384726.1"/>
    </source>
</evidence>
<dbReference type="Proteomes" id="UP001224661">
    <property type="component" value="Unassembled WGS sequence"/>
</dbReference>
<dbReference type="Gene3D" id="3.40.50.1820">
    <property type="entry name" value="alpha/beta hydrolase"/>
    <property type="match status" value="1"/>
</dbReference>
<accession>A0ABT6RJY6</accession>
<dbReference type="InterPro" id="IPR000073">
    <property type="entry name" value="AB_hydrolase_1"/>
</dbReference>
<name>A0ABT6RJY6_9ACTN</name>
<sequence>MADALLPDGVRIAYDAVGPSDATPVVLIHGHPFDRTLWAPQLAALAPDFHVIAPDLRGYGASTVVPGTTPLDVFARDIASLLDRLGVRRFVLVGISMGGQIAMECVRLFGDRITALVLADTSPAPETDEGRSWRRALAERLLREGMKPYADEVLHQMVAPHSAPEVQDHVHRMMCGTDPEGAAAALRGRAERPDYRPLLTRLPVPALLVVGAEDAYTPVAEAEALHAALPQSTLQVIEGAAHLPNLERPQEFNAALRRFLTEA</sequence>
<gene>
    <name evidence="2" type="ORF">QIS99_00600</name>
</gene>
<organism evidence="2 3">
    <name type="scientific">Streptomyces solicavernae</name>
    <dbReference type="NCBI Taxonomy" id="3043614"/>
    <lineage>
        <taxon>Bacteria</taxon>
        <taxon>Bacillati</taxon>
        <taxon>Actinomycetota</taxon>
        <taxon>Actinomycetes</taxon>
        <taxon>Kitasatosporales</taxon>
        <taxon>Streptomycetaceae</taxon>
        <taxon>Streptomyces</taxon>
    </lineage>
</organism>